<dbReference type="Proteomes" id="UP000024329">
    <property type="component" value="Unassembled WGS sequence"/>
</dbReference>
<evidence type="ECO:0000313" key="4">
    <source>
        <dbReference type="Proteomes" id="UP000024329"/>
    </source>
</evidence>
<name>A0A031JUT6_9SPHN</name>
<dbReference type="EMBL" id="JFYZ01000012">
    <property type="protein sequence ID" value="EZP81526.1"/>
    <property type="molecule type" value="Genomic_DNA"/>
</dbReference>
<gene>
    <name evidence="2" type="ORF">BES08_10495</name>
    <name evidence="3" type="ORF">BV97_02744</name>
</gene>
<dbReference type="KEGG" id="nre:BES08_10495"/>
<dbReference type="RefSeq" id="WP_008831313.1">
    <property type="nucleotide sequence ID" value="NZ_CP017075.1"/>
</dbReference>
<protein>
    <submittedName>
        <fullName evidence="3">Two component system, response regulator FlrC</fullName>
    </submittedName>
</protein>
<dbReference type="EMBL" id="CP017075">
    <property type="protein sequence ID" value="AOR77131.1"/>
    <property type="molecule type" value="Genomic_DNA"/>
</dbReference>
<dbReference type="Proteomes" id="UP000094626">
    <property type="component" value="Chromosome"/>
</dbReference>
<evidence type="ECO:0000313" key="3">
    <source>
        <dbReference type="EMBL" id="EZP81526.1"/>
    </source>
</evidence>
<dbReference type="eggNOG" id="COG4566">
    <property type="taxonomic scope" value="Bacteria"/>
</dbReference>
<proteinExistence type="predicted"/>
<evidence type="ECO:0000313" key="5">
    <source>
        <dbReference type="Proteomes" id="UP000094626"/>
    </source>
</evidence>
<reference evidence="2" key="2">
    <citation type="submission" date="2016-08" db="EMBL/GenBank/DDBJ databases">
        <authorList>
            <person name="Seilhamer J.J."/>
        </authorList>
    </citation>
    <scope>NUCLEOTIDE SEQUENCE [LARGE SCALE GENOMIC DNA]</scope>
    <source>
        <strain evidence="2">SA1</strain>
    </source>
</reference>
<reference evidence="5" key="3">
    <citation type="journal article" date="2017" name="J. Biotechnol.">
        <title>Complete genome sequence of Novosphingobium resinovorum SA1, a versatile xenobiotic-degrading bacterium capable of utilizing sulfanilic acid.</title>
        <authorList>
            <person name="Hegedus B."/>
            <person name="Kos P.B."/>
            <person name="Balint B."/>
            <person name="Maroti G."/>
            <person name="Gan H.M."/>
            <person name="Perei K."/>
            <person name="Rakhely G."/>
        </authorList>
    </citation>
    <scope>NUCLEOTIDE SEQUENCE [LARGE SCALE GENOMIC DNA]</scope>
    <source>
        <strain evidence="5">SA1</strain>
    </source>
</reference>
<evidence type="ECO:0000256" key="1">
    <source>
        <dbReference type="SAM" id="MobiDB-lite"/>
    </source>
</evidence>
<organism evidence="3 4">
    <name type="scientific">Novosphingobium resinovorum</name>
    <dbReference type="NCBI Taxonomy" id="158500"/>
    <lineage>
        <taxon>Bacteria</taxon>
        <taxon>Pseudomonadati</taxon>
        <taxon>Pseudomonadota</taxon>
        <taxon>Alphaproteobacteria</taxon>
        <taxon>Sphingomonadales</taxon>
        <taxon>Sphingomonadaceae</taxon>
        <taxon>Novosphingobium</taxon>
    </lineage>
</organism>
<dbReference type="eggNOG" id="COG3829">
    <property type="taxonomic scope" value="Bacteria"/>
</dbReference>
<evidence type="ECO:0000313" key="2">
    <source>
        <dbReference type="EMBL" id="AOR77131.1"/>
    </source>
</evidence>
<feature type="region of interest" description="Disordered" evidence="1">
    <location>
        <begin position="39"/>
        <end position="60"/>
    </location>
</feature>
<sequence length="151" mass="16070">MTGLPGIHDKLRLHGPVMQRASAIAASLFDTAAIDFRDAADHTPGKPRRRRVSLSRGNMPGIVREGASHTSVTYAAPVNETSLAMILAAMAGPEDPIAANPEIHDQAGAIDDLIESMASHGEWFPNIAFFEESGAQRIVQAILDGAIDYIA</sequence>
<dbReference type="PATRIC" id="fig|158500.4.peg.2807"/>
<reference evidence="3 4" key="1">
    <citation type="submission" date="2014-03" db="EMBL/GenBank/DDBJ databases">
        <title>Whole genome sequence of Novosphingobium resinovorum KF1.</title>
        <authorList>
            <person name="Gan H.M."/>
            <person name="Gan H.Y."/>
            <person name="Chew T.H."/>
            <person name="Savka M.A."/>
        </authorList>
    </citation>
    <scope>NUCLEOTIDE SEQUENCE [LARGE SCALE GENOMIC DNA]</scope>
    <source>
        <strain evidence="3 4">KF1</strain>
    </source>
</reference>
<accession>A0A031JUT6</accession>
<dbReference type="AlphaFoldDB" id="A0A031JUT6"/>
<dbReference type="STRING" id="158500.BES08_10495"/>
<keyword evidence="5" id="KW-1185">Reference proteome</keyword>